<feature type="domain" description="Vitellogenin" evidence="7">
    <location>
        <begin position="26"/>
        <end position="628"/>
    </location>
</feature>
<keyword evidence="3" id="KW-1015">Disulfide bond</keyword>
<organism evidence="8 9">
    <name type="scientific">Caerostris darwini</name>
    <dbReference type="NCBI Taxonomy" id="1538125"/>
    <lineage>
        <taxon>Eukaryota</taxon>
        <taxon>Metazoa</taxon>
        <taxon>Ecdysozoa</taxon>
        <taxon>Arthropoda</taxon>
        <taxon>Chelicerata</taxon>
        <taxon>Arachnida</taxon>
        <taxon>Araneae</taxon>
        <taxon>Araneomorphae</taxon>
        <taxon>Entelegynae</taxon>
        <taxon>Araneoidea</taxon>
        <taxon>Araneidae</taxon>
        <taxon>Caerostris</taxon>
    </lineage>
</organism>
<dbReference type="EMBL" id="BPLQ01009494">
    <property type="protein sequence ID" value="GIY44279.1"/>
    <property type="molecule type" value="Genomic_DNA"/>
</dbReference>
<evidence type="ECO:0000256" key="6">
    <source>
        <dbReference type="SAM" id="SignalP"/>
    </source>
</evidence>
<evidence type="ECO:0000259" key="7">
    <source>
        <dbReference type="PROSITE" id="PS51211"/>
    </source>
</evidence>
<dbReference type="PANTHER" id="PTHR23345:SF15">
    <property type="entry name" value="VITELLOGENIN 1-RELATED"/>
    <property type="match status" value="1"/>
</dbReference>
<dbReference type="PANTHER" id="PTHR23345">
    <property type="entry name" value="VITELLOGENIN-RELATED"/>
    <property type="match status" value="1"/>
</dbReference>
<dbReference type="InterPro" id="IPR001747">
    <property type="entry name" value="Vitellogenin_N"/>
</dbReference>
<dbReference type="Gene3D" id="2.30.230.10">
    <property type="entry name" value="Lipovitellin, beta-sheet shell regions, chain A"/>
    <property type="match status" value="1"/>
</dbReference>
<keyword evidence="2" id="KW-0758">Storage protein</keyword>
<feature type="chain" id="PRO_5043730435" description="Vitellogenin domain-containing protein" evidence="6">
    <location>
        <begin position="20"/>
        <end position="628"/>
    </location>
</feature>
<feature type="non-terminal residue" evidence="8">
    <location>
        <position position="628"/>
    </location>
</feature>
<dbReference type="AlphaFoldDB" id="A0AAV4TF35"/>
<dbReference type="PROSITE" id="PS51211">
    <property type="entry name" value="VITELLOGENIN"/>
    <property type="match status" value="1"/>
</dbReference>
<keyword evidence="9" id="KW-1185">Reference proteome</keyword>
<evidence type="ECO:0000256" key="2">
    <source>
        <dbReference type="ARBA" id="ARBA00022761"/>
    </source>
</evidence>
<dbReference type="Pfam" id="PF01347">
    <property type="entry name" value="Vitellogenin_N"/>
    <property type="match status" value="1"/>
</dbReference>
<comment type="caution">
    <text evidence="5">Lacks conserved residue(s) required for the propagation of feature annotation.</text>
</comment>
<dbReference type="Proteomes" id="UP001054837">
    <property type="component" value="Unassembled WGS sequence"/>
</dbReference>
<evidence type="ECO:0000256" key="5">
    <source>
        <dbReference type="PROSITE-ProRule" id="PRU00557"/>
    </source>
</evidence>
<dbReference type="SUPFAM" id="SSF56968">
    <property type="entry name" value="Lipovitellin-phosvitin complex, beta-sheet shell regions"/>
    <property type="match status" value="1"/>
</dbReference>
<dbReference type="InterPro" id="IPR050733">
    <property type="entry name" value="Vitellogenin/Apolipophorin"/>
</dbReference>
<protein>
    <recommendedName>
        <fullName evidence="7">Vitellogenin domain-containing protein</fullName>
    </recommendedName>
</protein>
<evidence type="ECO:0000313" key="9">
    <source>
        <dbReference type="Proteomes" id="UP001054837"/>
    </source>
</evidence>
<gene>
    <name evidence="8" type="primary">AVEN_113955_1</name>
    <name evidence="8" type="ORF">CDAR_602911</name>
</gene>
<accession>A0AAV4TF35</accession>
<evidence type="ECO:0000313" key="8">
    <source>
        <dbReference type="EMBL" id="GIY44279.1"/>
    </source>
</evidence>
<dbReference type="InterPro" id="IPR015819">
    <property type="entry name" value="Lipid_transp_b-sht_shell"/>
</dbReference>
<dbReference type="SUPFAM" id="SSF48431">
    <property type="entry name" value="Lipovitellin-phosvitin complex, superhelical domain"/>
    <property type="match status" value="1"/>
</dbReference>
<evidence type="ECO:0000256" key="1">
    <source>
        <dbReference type="ARBA" id="ARBA00022729"/>
    </source>
</evidence>
<sequence>MKSFVFCVLFLCAVAGLLAKLTYPQFLVGKTQTYDLVINMTASVPGMHSQVAKSVLMGELKIFAKSKKDLIMTVSDVKVSGSLPSVNSDADHVVLKGSKILDDLLKLPIKSRYENGKIKSFTIDHKDTLESKKIKKTVLRNLQLYLDKKVLRPPLNEKWPATYNITRTNSVGSYVSHYVVTHSPYEVFPHEFSVFNISRTDNYEVLPYETYKTHHNFEVQGCRKECKQNQRENAFGAGCPLEYEQFQTPMKRSFVQQHNLRTLRGGALIIDSVKTKETHVADIYEQNMQVTITSMLRYKTATLDKIKEKSGQFVYSNLDDFSYEIKEAEVANLCGHASSEKKVKIAKTLLQQVAEIVVRGDIGNRTSNLIGEKVFLLRKVLTNLKQIDLRHLEHSIVSYYKMEHASEIDIVKRQIWLDILPVIGTEDSTSYITNIIQENVNKPDKSISLWEASSVLAAVPSNLKQVTGRTLLDLMRLLELVSERNEPGYTIFYSASYLTVARAIAKACVIEKGAAEDEDEKKLVIDEINLILQKLSPKKQRKPAFTCSKPIVNRFVDDVVSKLTNSDDIAKGVIYIETLSRTALQEVLPYLLPYLYGKVSDLSPSDTDFMKLVAIKSLHNLVDFHPLD</sequence>
<dbReference type="Gene3D" id="1.25.10.20">
    <property type="entry name" value="Vitellinogen, superhelical"/>
    <property type="match status" value="1"/>
</dbReference>
<keyword evidence="4" id="KW-0325">Glycoprotein</keyword>
<proteinExistence type="predicted"/>
<comment type="caution">
    <text evidence="8">The sequence shown here is derived from an EMBL/GenBank/DDBJ whole genome shotgun (WGS) entry which is preliminary data.</text>
</comment>
<evidence type="ECO:0000256" key="3">
    <source>
        <dbReference type="ARBA" id="ARBA00023157"/>
    </source>
</evidence>
<keyword evidence="1 6" id="KW-0732">Signal</keyword>
<dbReference type="InterPro" id="IPR015816">
    <property type="entry name" value="Vitellinogen_b-sht_N"/>
</dbReference>
<dbReference type="GO" id="GO:0005319">
    <property type="term" value="F:lipid transporter activity"/>
    <property type="evidence" value="ECO:0007669"/>
    <property type="project" value="InterPro"/>
</dbReference>
<reference evidence="8 9" key="1">
    <citation type="submission" date="2021-06" db="EMBL/GenBank/DDBJ databases">
        <title>Caerostris darwini draft genome.</title>
        <authorList>
            <person name="Kono N."/>
            <person name="Arakawa K."/>
        </authorList>
    </citation>
    <scope>NUCLEOTIDE SEQUENCE [LARGE SCALE GENOMIC DNA]</scope>
</reference>
<feature type="signal peptide" evidence="6">
    <location>
        <begin position="1"/>
        <end position="19"/>
    </location>
</feature>
<evidence type="ECO:0000256" key="4">
    <source>
        <dbReference type="ARBA" id="ARBA00023180"/>
    </source>
</evidence>
<dbReference type="InterPro" id="IPR011030">
    <property type="entry name" value="Lipovitellin_superhlx_dom"/>
</dbReference>
<name>A0AAV4TF35_9ARAC</name>